<evidence type="ECO:0000313" key="2">
    <source>
        <dbReference type="EMBL" id="WAI51204.1"/>
    </source>
</evidence>
<dbReference type="Pfam" id="PF00583">
    <property type="entry name" value="Acetyltransf_1"/>
    <property type="match status" value="1"/>
</dbReference>
<dbReference type="InterPro" id="IPR000182">
    <property type="entry name" value="GNAT_dom"/>
</dbReference>
<dbReference type="SUPFAM" id="SSF55729">
    <property type="entry name" value="Acyl-CoA N-acyltransferases (Nat)"/>
    <property type="match status" value="1"/>
</dbReference>
<protein>
    <submittedName>
        <fullName evidence="2">GNAT family N-acetyltransferase</fullName>
    </submittedName>
</protein>
<dbReference type="Proteomes" id="UP001163624">
    <property type="component" value="Chromosome"/>
</dbReference>
<name>A0ABY7A503_9PSED</name>
<dbReference type="Gene3D" id="3.40.630.30">
    <property type="match status" value="1"/>
</dbReference>
<organism evidence="2 3">
    <name type="scientific">Pseudomonas triclosanedens</name>
    <dbReference type="NCBI Taxonomy" id="2961893"/>
    <lineage>
        <taxon>Bacteria</taxon>
        <taxon>Pseudomonadati</taxon>
        <taxon>Pseudomonadota</taxon>
        <taxon>Gammaproteobacteria</taxon>
        <taxon>Pseudomonadales</taxon>
        <taxon>Pseudomonadaceae</taxon>
        <taxon>Pseudomonas</taxon>
    </lineage>
</organism>
<dbReference type="EMBL" id="CP113432">
    <property type="protein sequence ID" value="WAI51204.1"/>
    <property type="molecule type" value="Genomic_DNA"/>
</dbReference>
<dbReference type="CDD" id="cd04301">
    <property type="entry name" value="NAT_SF"/>
    <property type="match status" value="1"/>
</dbReference>
<feature type="domain" description="N-acetyltransferase" evidence="1">
    <location>
        <begin position="6"/>
        <end position="154"/>
    </location>
</feature>
<dbReference type="RefSeq" id="WP_254471524.1">
    <property type="nucleotide sequence ID" value="NZ_CP113432.1"/>
</dbReference>
<dbReference type="PROSITE" id="PS51186">
    <property type="entry name" value="GNAT"/>
    <property type="match status" value="1"/>
</dbReference>
<gene>
    <name evidence="2" type="ORF">OU419_08075</name>
</gene>
<sequence>MERSTMQIRRFRASDYPAYESWFDDELLNEQLGPMDREWLEYVLHDSTGAQYSILRQAELVAVVGICLPVDGHAYYFITDLAVRPDLRGEGIGRNALGLLLAHPDLQDSTLWRAGVMPDNPAAQAFFTHLGWARREAQTPFDELIEFEYQRQPAVPGFR</sequence>
<evidence type="ECO:0000313" key="3">
    <source>
        <dbReference type="Proteomes" id="UP001163624"/>
    </source>
</evidence>
<evidence type="ECO:0000259" key="1">
    <source>
        <dbReference type="PROSITE" id="PS51186"/>
    </source>
</evidence>
<reference evidence="2" key="1">
    <citation type="submission" date="2022-11" db="EMBL/GenBank/DDBJ databases">
        <title>Pseudomonas triclosanedens sp. nov., a triclosan degrader isolated from activated sludge.</title>
        <authorList>
            <person name="Yin Y."/>
            <person name="Lu Z."/>
        </authorList>
    </citation>
    <scope>NUCLEOTIDE SEQUENCE</scope>
    <source>
        <strain evidence="2">ZM23</strain>
    </source>
</reference>
<accession>A0ABY7A503</accession>
<proteinExistence type="predicted"/>
<keyword evidence="3" id="KW-1185">Reference proteome</keyword>
<dbReference type="InterPro" id="IPR016181">
    <property type="entry name" value="Acyl_CoA_acyltransferase"/>
</dbReference>